<keyword evidence="3" id="KW-1185">Reference proteome</keyword>
<dbReference type="AlphaFoldDB" id="A0A1R0H3C9"/>
<protein>
    <submittedName>
        <fullName evidence="2">Uncharacterized protein</fullName>
    </submittedName>
</protein>
<sequence length="399" mass="46816">MDKGYKHIANGKAYSSTIKSLKELKNNKKFKTDSHGSFEIRQKDFIAEQQKQNRKTLYDFYAGPKAHNKFYRNDYISNIEISEPIYNISEYVPKDFETSPLLNNPNNRTRIRDENKPLFIFSPNFQNNEVENERSKRLQDSKINFGLLDMILEILSKLQEMIQSLKRSSVALIFPKFTKENPIEQRESTTFPFGKNNGISHNVDDTSSLWKYDEVSEFTDEWGSLDYRIEHPFKNHKSIDYIREESEFFGRSHLKKGKKFLFENSDQTRSGLNRSSLYIEENVSSGYESEVSEEYSSEEEEEEDSDMEIYRSIVERYRLYKKYEDIFDLENISEVDFIFQNESNSTQYEVGSNEYPGDIDIAINGKPGSCSKFYIIQTNNGPKYFSGDYVPISPYSFPI</sequence>
<reference evidence="2 3" key="1">
    <citation type="journal article" date="2016" name="Mol. Biol. Evol.">
        <title>Genome-Wide Survey of Gut Fungi (Harpellales) Reveals the First Horizontally Transferred Ubiquitin Gene from a Mosquito Host.</title>
        <authorList>
            <person name="Wang Y."/>
            <person name="White M.M."/>
            <person name="Kvist S."/>
            <person name="Moncalvo J.M."/>
        </authorList>
    </citation>
    <scope>NUCLEOTIDE SEQUENCE [LARGE SCALE GENOMIC DNA]</scope>
    <source>
        <strain evidence="2 3">ALG-7-W6</strain>
    </source>
</reference>
<accession>A0A1R0H3C9</accession>
<feature type="compositionally biased region" description="Acidic residues" evidence="1">
    <location>
        <begin position="290"/>
        <end position="306"/>
    </location>
</feature>
<evidence type="ECO:0000313" key="3">
    <source>
        <dbReference type="Proteomes" id="UP000187455"/>
    </source>
</evidence>
<name>A0A1R0H3C9_9FUNG</name>
<dbReference type="EMBL" id="LSSL01000813">
    <property type="protein sequence ID" value="OLY83635.1"/>
    <property type="molecule type" value="Genomic_DNA"/>
</dbReference>
<evidence type="ECO:0000313" key="2">
    <source>
        <dbReference type="EMBL" id="OLY83635.1"/>
    </source>
</evidence>
<organism evidence="2 3">
    <name type="scientific">Smittium mucronatum</name>
    <dbReference type="NCBI Taxonomy" id="133383"/>
    <lineage>
        <taxon>Eukaryota</taxon>
        <taxon>Fungi</taxon>
        <taxon>Fungi incertae sedis</taxon>
        <taxon>Zoopagomycota</taxon>
        <taxon>Kickxellomycotina</taxon>
        <taxon>Harpellomycetes</taxon>
        <taxon>Harpellales</taxon>
        <taxon>Legeriomycetaceae</taxon>
        <taxon>Smittium</taxon>
    </lineage>
</organism>
<feature type="region of interest" description="Disordered" evidence="1">
    <location>
        <begin position="283"/>
        <end position="306"/>
    </location>
</feature>
<comment type="caution">
    <text evidence="2">The sequence shown here is derived from an EMBL/GenBank/DDBJ whole genome shotgun (WGS) entry which is preliminary data.</text>
</comment>
<dbReference type="Proteomes" id="UP000187455">
    <property type="component" value="Unassembled WGS sequence"/>
</dbReference>
<proteinExistence type="predicted"/>
<gene>
    <name evidence="2" type="ORF">AYI68_g2222</name>
</gene>
<evidence type="ECO:0000256" key="1">
    <source>
        <dbReference type="SAM" id="MobiDB-lite"/>
    </source>
</evidence>